<proteinExistence type="predicted"/>
<name>A0A5S9R594_9HYPH</name>
<accession>A0A5S9R594</accession>
<keyword evidence="2" id="KW-1185">Reference proteome</keyword>
<sequence length="212" mass="23549">MSTAPISKEQIGAIHAAKSRAGLDEDTYRDVLRRETGQSSSKALNAREAGRVLDYLRALPGRVDAPLKGPSKPAARGAVRMDGPYAGKLRALWITGFNLGVVRNRRDAGLLAFVERQTGISHPAWWREAADANKAIEALKAWIGREAGVDWSGCRSTRDMQEASYHALRRRLVELGARCHMPEDTRRFEGEQFIEWMRLGGEQLRKAKGARA</sequence>
<organism evidence="1 2">
    <name type="scientific">Starkeya nomas</name>
    <dbReference type="NCBI Taxonomy" id="2666134"/>
    <lineage>
        <taxon>Bacteria</taxon>
        <taxon>Pseudomonadati</taxon>
        <taxon>Pseudomonadota</taxon>
        <taxon>Alphaproteobacteria</taxon>
        <taxon>Hyphomicrobiales</taxon>
        <taxon>Xanthobacteraceae</taxon>
        <taxon>Starkeya</taxon>
    </lineage>
</organism>
<evidence type="ECO:0000313" key="1">
    <source>
        <dbReference type="EMBL" id="CAA0128987.1"/>
    </source>
</evidence>
<dbReference type="InterPro" id="IPR009363">
    <property type="entry name" value="Phage_Mu_Gp16"/>
</dbReference>
<reference evidence="1 2" key="1">
    <citation type="submission" date="2019-12" db="EMBL/GenBank/DDBJ databases">
        <authorList>
            <person name="Reyes-Prieto M."/>
        </authorList>
    </citation>
    <scope>NUCLEOTIDE SEQUENCE [LARGE SCALE GENOMIC DNA]</scope>
    <source>
        <strain evidence="1">HF14-78462</strain>
    </source>
</reference>
<dbReference type="EMBL" id="CACSAS010000017">
    <property type="protein sequence ID" value="CAA0128987.1"/>
    <property type="molecule type" value="Genomic_DNA"/>
</dbReference>
<dbReference type="RefSeq" id="WP_159602127.1">
    <property type="nucleotide sequence ID" value="NZ_CACSAS010000017.1"/>
</dbReference>
<dbReference type="Pfam" id="PF06252">
    <property type="entry name" value="GemA"/>
    <property type="match status" value="1"/>
</dbReference>
<protein>
    <recommendedName>
        <fullName evidence="3">GemA protein</fullName>
    </recommendedName>
</protein>
<gene>
    <name evidence="1" type="ORF">STARVERO_04400</name>
</gene>
<dbReference type="Proteomes" id="UP000433050">
    <property type="component" value="Unassembled WGS sequence"/>
</dbReference>
<evidence type="ECO:0008006" key="3">
    <source>
        <dbReference type="Google" id="ProtNLM"/>
    </source>
</evidence>
<dbReference type="AlphaFoldDB" id="A0A5S9R594"/>
<evidence type="ECO:0000313" key="2">
    <source>
        <dbReference type="Proteomes" id="UP000433050"/>
    </source>
</evidence>